<name>A0A318HBS7_9MYCO</name>
<dbReference type="Proteomes" id="UP000247781">
    <property type="component" value="Unassembled WGS sequence"/>
</dbReference>
<gene>
    <name evidence="1" type="ORF">C8E89_13635</name>
</gene>
<evidence type="ECO:0000313" key="2">
    <source>
        <dbReference type="Proteomes" id="UP000247781"/>
    </source>
</evidence>
<dbReference type="AlphaFoldDB" id="A0A318HBS7"/>
<evidence type="ECO:0000313" key="1">
    <source>
        <dbReference type="EMBL" id="PXX00288.1"/>
    </source>
</evidence>
<reference evidence="1 2" key="2">
    <citation type="submission" date="2018-06" db="EMBL/GenBank/DDBJ databases">
        <title>Sequencing of bacterial isolates from soil warming experiment in Harvard Forest, Massachusetts, USA.</title>
        <authorList>
            <person name="Deangelis K.PhD."/>
        </authorList>
    </citation>
    <scope>NUCLEOTIDE SEQUENCE [LARGE SCALE GENOMIC DNA]</scope>
    <source>
        <strain evidence="1 2">GAS496</strain>
    </source>
</reference>
<protein>
    <submittedName>
        <fullName evidence="1">Uncharacterized protein</fullName>
    </submittedName>
</protein>
<organism evidence="1 2">
    <name type="scientific">Mycolicibacterium moriokaense</name>
    <dbReference type="NCBI Taxonomy" id="39691"/>
    <lineage>
        <taxon>Bacteria</taxon>
        <taxon>Bacillati</taxon>
        <taxon>Actinomycetota</taxon>
        <taxon>Actinomycetes</taxon>
        <taxon>Mycobacteriales</taxon>
        <taxon>Mycobacteriaceae</taxon>
        <taxon>Mycolicibacterium</taxon>
    </lineage>
</organism>
<sequence>MLSWYRRFGTVEKIMVYTIIARSQLSATAGP</sequence>
<dbReference type="EMBL" id="QJJU01000036">
    <property type="protein sequence ID" value="PXX00288.1"/>
    <property type="molecule type" value="Genomic_DNA"/>
</dbReference>
<proteinExistence type="predicted"/>
<comment type="caution">
    <text evidence="1">The sequence shown here is derived from an EMBL/GenBank/DDBJ whole genome shotgun (WGS) entry which is preliminary data.</text>
</comment>
<reference evidence="2" key="1">
    <citation type="submission" date="2018-05" db="EMBL/GenBank/DDBJ databases">
        <authorList>
            <person name="Deangelis K."/>
            <person name="Huntemann M."/>
            <person name="Clum A."/>
            <person name="Pillay M."/>
            <person name="Palaniappan K."/>
            <person name="Varghese N."/>
            <person name="Mikhailova N."/>
            <person name="Stamatis D."/>
            <person name="Reddy T."/>
            <person name="Daum C."/>
            <person name="Shapiro N."/>
            <person name="Ivanova N."/>
            <person name="Kyrpides N."/>
            <person name="Woyke T."/>
        </authorList>
    </citation>
    <scope>NUCLEOTIDE SEQUENCE [LARGE SCALE GENOMIC DNA]</scope>
    <source>
        <strain evidence="2">GAS496</strain>
    </source>
</reference>
<keyword evidence="2" id="KW-1185">Reference proteome</keyword>
<accession>A0A318HBS7</accession>